<evidence type="ECO:0000313" key="2">
    <source>
        <dbReference type="EMBL" id="MBM9624801.1"/>
    </source>
</evidence>
<protein>
    <submittedName>
        <fullName evidence="2">Uncharacterized protein</fullName>
    </submittedName>
</protein>
<organism evidence="2 3">
    <name type="scientific">Streptomyces zhihengii</name>
    <dbReference type="NCBI Taxonomy" id="1818004"/>
    <lineage>
        <taxon>Bacteria</taxon>
        <taxon>Bacillati</taxon>
        <taxon>Actinomycetota</taxon>
        <taxon>Actinomycetes</taxon>
        <taxon>Kitasatosporales</taxon>
        <taxon>Streptomycetaceae</taxon>
        <taxon>Streptomyces</taxon>
    </lineage>
</organism>
<accession>A0ABS2V4N1</accession>
<keyword evidence="3" id="KW-1185">Reference proteome</keyword>
<sequence>MTTLDAVLSRALLAFDRTVPRDTVPTRDTTRRGAVTPRQTTRSAADDLRALCETVVRHTPATAVGEFVTDQIPAPRAALVLACVLQLSDTDDGARFWWQYAAGAGQPAAAYCLYLHHLALGETHVASWWHTQTDEADTGKPASRAPAARTEIRCADDPDLPALLQAGDSVSTTTLLRVLRQLARHVTRQRSSVVLELMAYMPLAVASGYLREPDCEIPLPGPNFAHQVRDRLNTADRSLRPSGLPPRSQSRHRPRPGDDRHQCRRDRHADEAATR</sequence>
<feature type="region of interest" description="Disordered" evidence="1">
    <location>
        <begin position="235"/>
        <end position="275"/>
    </location>
</feature>
<dbReference type="RefSeq" id="WP_205378985.1">
    <property type="nucleotide sequence ID" value="NZ_JAFEJA010000004.1"/>
</dbReference>
<comment type="caution">
    <text evidence="2">The sequence shown here is derived from an EMBL/GenBank/DDBJ whole genome shotgun (WGS) entry which is preliminary data.</text>
</comment>
<name>A0ABS2V4N1_9ACTN</name>
<feature type="compositionally biased region" description="Basic and acidic residues" evidence="1">
    <location>
        <begin position="255"/>
        <end position="275"/>
    </location>
</feature>
<evidence type="ECO:0000256" key="1">
    <source>
        <dbReference type="SAM" id="MobiDB-lite"/>
    </source>
</evidence>
<proteinExistence type="predicted"/>
<evidence type="ECO:0000313" key="3">
    <source>
        <dbReference type="Proteomes" id="UP000664109"/>
    </source>
</evidence>
<reference evidence="2 3" key="1">
    <citation type="journal article" date="2016" name="Arch. Microbiol.">
        <title>Streptomyces zhihengii sp. nov., isolated from rhizospheric soil of Psammosilene tunicoides.</title>
        <authorList>
            <person name="Huang M.J."/>
            <person name="Fei J.J."/>
            <person name="Salam N."/>
            <person name="Kim C.J."/>
            <person name="Hozzein W.N."/>
            <person name="Xiao M."/>
            <person name="Huang H.Q."/>
            <person name="Li W.J."/>
        </authorList>
    </citation>
    <scope>NUCLEOTIDE SEQUENCE [LARGE SCALE GENOMIC DNA]</scope>
    <source>
        <strain evidence="2 3">YIM T102</strain>
    </source>
</reference>
<dbReference type="Proteomes" id="UP000664109">
    <property type="component" value="Unassembled WGS sequence"/>
</dbReference>
<gene>
    <name evidence="2" type="ORF">JE024_40490</name>
</gene>
<geneLocation type="plasmid" evidence="2">
    <name>unnamed2</name>
</geneLocation>
<keyword evidence="2" id="KW-0614">Plasmid</keyword>
<dbReference type="EMBL" id="JAFEJA010000004">
    <property type="protein sequence ID" value="MBM9624801.1"/>
    <property type="molecule type" value="Genomic_DNA"/>
</dbReference>